<keyword evidence="7" id="KW-0143">Chaperone</keyword>
<evidence type="ECO:0000256" key="4">
    <source>
        <dbReference type="ARBA" id="ARBA00022692"/>
    </source>
</evidence>
<organism evidence="10 11">
    <name type="scientific">Candidatus Accumulibacter adjunctus</name>
    <dbReference type="NCBI Taxonomy" id="1454001"/>
    <lineage>
        <taxon>Bacteria</taxon>
        <taxon>Pseudomonadati</taxon>
        <taxon>Pseudomonadota</taxon>
        <taxon>Betaproteobacteria</taxon>
        <taxon>Candidatus Accumulibacter</taxon>
    </lineage>
</organism>
<evidence type="ECO:0000256" key="8">
    <source>
        <dbReference type="SAM" id="Phobius"/>
    </source>
</evidence>
<sequence>MATYDLEEQEQIAELKAWWKQYGNLVSGIITAAALAALAWQGWNWYQRQQSAQAAVVFAGLQKAIANNDSQRIKAASGELVDKYGGTAYAPLAALKTARALIDAGDVKTARVQLAWVVEHGKDELRDLARLRLAALLLDEKAYDEALKLLEATPAAGFAVRFADARGDVLVAQGKAGEARAAYRSALSGLDAADGSDKGRNSLQDSQANAAYRESLQLKLDGLGEPG</sequence>
<dbReference type="GO" id="GO:0005886">
    <property type="term" value="C:plasma membrane"/>
    <property type="evidence" value="ECO:0007669"/>
    <property type="project" value="UniProtKB-SubCell"/>
</dbReference>
<protein>
    <recommendedName>
        <fullName evidence="9">Ancillary SecYEG translocon subunit/Cell division coordinator CpoB TPR domain-containing protein</fullName>
    </recommendedName>
</protein>
<evidence type="ECO:0000256" key="1">
    <source>
        <dbReference type="ARBA" id="ARBA00004167"/>
    </source>
</evidence>
<comment type="subcellular location">
    <subcellularLocation>
        <location evidence="2">Cell membrane</location>
    </subcellularLocation>
    <subcellularLocation>
        <location evidence="1">Membrane</location>
        <topology evidence="1">Single-pass membrane protein</topology>
    </subcellularLocation>
</comment>
<dbReference type="PATRIC" id="fig|1454001.3.peg.2004"/>
<evidence type="ECO:0000256" key="2">
    <source>
        <dbReference type="ARBA" id="ARBA00004236"/>
    </source>
</evidence>
<dbReference type="AlphaFoldDB" id="A0A011MCE7"/>
<proteinExistence type="predicted"/>
<keyword evidence="6 8" id="KW-0472">Membrane</keyword>
<dbReference type="PANTHER" id="PTHR38035:SF1">
    <property type="entry name" value="ANCILLARY SECYEG TRANSLOCON SUBUNIT"/>
    <property type="match status" value="1"/>
</dbReference>
<gene>
    <name evidence="10" type="ORF">AW08_01964</name>
</gene>
<evidence type="ECO:0000256" key="5">
    <source>
        <dbReference type="ARBA" id="ARBA00022989"/>
    </source>
</evidence>
<dbReference type="PIRSF" id="PIRSF006170">
    <property type="entry name" value="YfgM"/>
    <property type="match status" value="1"/>
</dbReference>
<dbReference type="EMBL" id="JFAX01000010">
    <property type="protein sequence ID" value="EXI67408.1"/>
    <property type="molecule type" value="Genomic_DNA"/>
</dbReference>
<dbReference type="InterPro" id="IPR026039">
    <property type="entry name" value="YfgM"/>
</dbReference>
<dbReference type="Pfam" id="PF09976">
    <property type="entry name" value="TPR_21"/>
    <property type="match status" value="1"/>
</dbReference>
<feature type="transmembrane region" description="Helical" evidence="8">
    <location>
        <begin position="22"/>
        <end position="40"/>
    </location>
</feature>
<accession>A0A011MCE7</accession>
<dbReference type="Proteomes" id="UP000020218">
    <property type="component" value="Unassembled WGS sequence"/>
</dbReference>
<keyword evidence="3" id="KW-1003">Cell membrane</keyword>
<keyword evidence="11" id="KW-1185">Reference proteome</keyword>
<evidence type="ECO:0000313" key="11">
    <source>
        <dbReference type="Proteomes" id="UP000020218"/>
    </source>
</evidence>
<dbReference type="PANTHER" id="PTHR38035">
    <property type="entry name" value="UPF0070 PROTEIN YFGM"/>
    <property type="match status" value="1"/>
</dbReference>
<dbReference type="STRING" id="1454001.AW08_01964"/>
<comment type="caution">
    <text evidence="10">The sequence shown here is derived from an EMBL/GenBank/DDBJ whole genome shotgun (WGS) entry which is preliminary data.</text>
</comment>
<feature type="domain" description="Ancillary SecYEG translocon subunit/Cell division coordinator CpoB TPR" evidence="9">
    <location>
        <begin position="16"/>
        <end position="200"/>
    </location>
</feature>
<name>A0A011MCE7_9PROT</name>
<evidence type="ECO:0000256" key="6">
    <source>
        <dbReference type="ARBA" id="ARBA00023136"/>
    </source>
</evidence>
<reference evidence="10" key="1">
    <citation type="submission" date="2014-02" db="EMBL/GenBank/DDBJ databases">
        <title>Expanding our view of genomic diversity in Candidatus Accumulibacter clades.</title>
        <authorList>
            <person name="Skennerton C.T."/>
            <person name="Barr J.J."/>
            <person name="Slater F.R."/>
            <person name="Bond P.L."/>
            <person name="Tyson G.W."/>
        </authorList>
    </citation>
    <scope>NUCLEOTIDE SEQUENCE [LARGE SCALE GENOMIC DNA]</scope>
</reference>
<dbReference type="InterPro" id="IPR018704">
    <property type="entry name" value="SecYEG/CpoB_TPR"/>
</dbReference>
<evidence type="ECO:0000256" key="7">
    <source>
        <dbReference type="ARBA" id="ARBA00023186"/>
    </source>
</evidence>
<evidence type="ECO:0000256" key="3">
    <source>
        <dbReference type="ARBA" id="ARBA00022475"/>
    </source>
</evidence>
<keyword evidence="5 8" id="KW-1133">Transmembrane helix</keyword>
<keyword evidence="4 8" id="KW-0812">Transmembrane</keyword>
<evidence type="ECO:0000313" key="10">
    <source>
        <dbReference type="EMBL" id="EXI67408.1"/>
    </source>
</evidence>
<dbReference type="GO" id="GO:0044877">
    <property type="term" value="F:protein-containing complex binding"/>
    <property type="evidence" value="ECO:0007669"/>
    <property type="project" value="InterPro"/>
</dbReference>
<evidence type="ECO:0000259" key="9">
    <source>
        <dbReference type="Pfam" id="PF09976"/>
    </source>
</evidence>